<name>A0AAQ3SDK1_PASNO</name>
<keyword evidence="2" id="KW-1185">Reference proteome</keyword>
<organism evidence="1 2">
    <name type="scientific">Paspalum notatum var. saurae</name>
    <dbReference type="NCBI Taxonomy" id="547442"/>
    <lineage>
        <taxon>Eukaryota</taxon>
        <taxon>Viridiplantae</taxon>
        <taxon>Streptophyta</taxon>
        <taxon>Embryophyta</taxon>
        <taxon>Tracheophyta</taxon>
        <taxon>Spermatophyta</taxon>
        <taxon>Magnoliopsida</taxon>
        <taxon>Liliopsida</taxon>
        <taxon>Poales</taxon>
        <taxon>Poaceae</taxon>
        <taxon>PACMAD clade</taxon>
        <taxon>Panicoideae</taxon>
        <taxon>Andropogonodae</taxon>
        <taxon>Paspaleae</taxon>
        <taxon>Paspalinae</taxon>
        <taxon>Paspalum</taxon>
    </lineage>
</organism>
<dbReference type="EMBL" id="CP144745">
    <property type="protein sequence ID" value="WVZ51428.1"/>
    <property type="molecule type" value="Genomic_DNA"/>
</dbReference>
<gene>
    <name evidence="1" type="ORF">U9M48_002576</name>
</gene>
<protein>
    <submittedName>
        <fullName evidence="1">Uncharacterized protein</fullName>
    </submittedName>
</protein>
<accession>A0AAQ3SDK1</accession>
<dbReference type="Proteomes" id="UP001341281">
    <property type="component" value="Chromosome 01"/>
</dbReference>
<reference evidence="1 2" key="1">
    <citation type="submission" date="2024-02" db="EMBL/GenBank/DDBJ databases">
        <title>High-quality chromosome-scale genome assembly of Pensacola bahiagrass (Paspalum notatum Flugge var. saurae).</title>
        <authorList>
            <person name="Vega J.M."/>
            <person name="Podio M."/>
            <person name="Orjuela J."/>
            <person name="Siena L.A."/>
            <person name="Pessino S.C."/>
            <person name="Combes M.C."/>
            <person name="Mariac C."/>
            <person name="Albertini E."/>
            <person name="Pupilli F."/>
            <person name="Ortiz J.P.A."/>
            <person name="Leblanc O."/>
        </authorList>
    </citation>
    <scope>NUCLEOTIDE SEQUENCE [LARGE SCALE GENOMIC DNA]</scope>
    <source>
        <strain evidence="1">R1</strain>
        <tissue evidence="1">Leaf</tissue>
    </source>
</reference>
<evidence type="ECO:0000313" key="2">
    <source>
        <dbReference type="Proteomes" id="UP001341281"/>
    </source>
</evidence>
<sequence length="134" mass="14792">MDDRIQRRGVSCGRADRGYVPLRRHLSSPVTRHAIPSCLRPPPSHGFARRSPAADITVHLGCHMLSGLVLSLLSLKLPTTPREKMVAAERQQVDGRVKRIIELTDKSSQSEDGVRTKAEEGKDIVGTCNARVFN</sequence>
<evidence type="ECO:0000313" key="1">
    <source>
        <dbReference type="EMBL" id="WVZ51428.1"/>
    </source>
</evidence>
<proteinExistence type="predicted"/>
<dbReference type="AlphaFoldDB" id="A0AAQ3SDK1"/>